<sequence length="271" mass="30710">MSLNNSYGPYTRSKPMPEEESRPLTPQPQRRQLTDEELINETLSDIARTTSKIDEISAENAQAHIRCMKLQHTLASVTKALEKNIDCIQKVCEKQEAENARLREAVSKKVACADKIQALINKCANAGIDVYDIPGLDHDTLAQYFDIPEPVDFNSRMDPMIRSIASSYPVFKQCESNKDFINKCREIKAELEKAEEQRKSRKTTNDPNEIMALRKQLALLQQSNSATQARMAKELNILLEQKSELKNKLDGMRKLKQSHSAGSSMIFHSSI</sequence>
<keyword evidence="1" id="KW-0175">Coiled coil</keyword>
<dbReference type="InParanoid" id="A2FZP0"/>
<dbReference type="KEGG" id="tva:4747303"/>
<feature type="region of interest" description="Disordered" evidence="2">
    <location>
        <begin position="1"/>
        <end position="33"/>
    </location>
</feature>
<dbReference type="VEuPathDB" id="TrichDB:TVAGG3_0249050"/>
<protein>
    <submittedName>
        <fullName evidence="3">Uncharacterized protein</fullName>
    </submittedName>
</protein>
<dbReference type="VEuPathDB" id="TrichDB:TVAG_386010"/>
<dbReference type="RefSeq" id="XP_001302561.1">
    <property type="nucleotide sequence ID" value="XM_001302560.1"/>
</dbReference>
<name>A2FZP0_TRIV3</name>
<feature type="coiled-coil region" evidence="1">
    <location>
        <begin position="177"/>
        <end position="255"/>
    </location>
</feature>
<organism evidence="3 4">
    <name type="scientific">Trichomonas vaginalis (strain ATCC PRA-98 / G3)</name>
    <dbReference type="NCBI Taxonomy" id="412133"/>
    <lineage>
        <taxon>Eukaryota</taxon>
        <taxon>Metamonada</taxon>
        <taxon>Parabasalia</taxon>
        <taxon>Trichomonadida</taxon>
        <taxon>Trichomonadidae</taxon>
        <taxon>Trichomonas</taxon>
    </lineage>
</organism>
<reference evidence="3" key="2">
    <citation type="journal article" date="2007" name="Science">
        <title>Draft genome sequence of the sexually transmitted pathogen Trichomonas vaginalis.</title>
        <authorList>
            <person name="Carlton J.M."/>
            <person name="Hirt R.P."/>
            <person name="Silva J.C."/>
            <person name="Delcher A.L."/>
            <person name="Schatz M."/>
            <person name="Zhao Q."/>
            <person name="Wortman J.R."/>
            <person name="Bidwell S.L."/>
            <person name="Alsmark U.C.M."/>
            <person name="Besteiro S."/>
            <person name="Sicheritz-Ponten T."/>
            <person name="Noel C.J."/>
            <person name="Dacks J.B."/>
            <person name="Foster P.G."/>
            <person name="Simillion C."/>
            <person name="Van de Peer Y."/>
            <person name="Miranda-Saavedra D."/>
            <person name="Barton G.J."/>
            <person name="Westrop G.D."/>
            <person name="Mueller S."/>
            <person name="Dessi D."/>
            <person name="Fiori P.L."/>
            <person name="Ren Q."/>
            <person name="Paulsen I."/>
            <person name="Zhang H."/>
            <person name="Bastida-Corcuera F.D."/>
            <person name="Simoes-Barbosa A."/>
            <person name="Brown M.T."/>
            <person name="Hayes R.D."/>
            <person name="Mukherjee M."/>
            <person name="Okumura C.Y."/>
            <person name="Schneider R."/>
            <person name="Smith A.J."/>
            <person name="Vanacova S."/>
            <person name="Villalvazo M."/>
            <person name="Haas B.J."/>
            <person name="Pertea M."/>
            <person name="Feldblyum T.V."/>
            <person name="Utterback T.R."/>
            <person name="Shu C.L."/>
            <person name="Osoegawa K."/>
            <person name="de Jong P.J."/>
            <person name="Hrdy I."/>
            <person name="Horvathova L."/>
            <person name="Zubacova Z."/>
            <person name="Dolezal P."/>
            <person name="Malik S.B."/>
            <person name="Logsdon J.M. Jr."/>
            <person name="Henze K."/>
            <person name="Gupta A."/>
            <person name="Wang C.C."/>
            <person name="Dunne R.L."/>
            <person name="Upcroft J.A."/>
            <person name="Upcroft P."/>
            <person name="White O."/>
            <person name="Salzberg S.L."/>
            <person name="Tang P."/>
            <person name="Chiu C.-H."/>
            <person name="Lee Y.-S."/>
            <person name="Embley T.M."/>
            <person name="Coombs G.H."/>
            <person name="Mottram J.C."/>
            <person name="Tachezy J."/>
            <person name="Fraser-Liggett C.M."/>
            <person name="Johnson P.J."/>
        </authorList>
    </citation>
    <scope>NUCLEOTIDE SEQUENCE [LARGE SCALE GENOMIC DNA]</scope>
    <source>
        <strain evidence="3">G3</strain>
    </source>
</reference>
<dbReference type="OrthoDB" id="10677942at2759"/>
<evidence type="ECO:0000256" key="2">
    <source>
        <dbReference type="SAM" id="MobiDB-lite"/>
    </source>
</evidence>
<reference evidence="3" key="1">
    <citation type="submission" date="2006-10" db="EMBL/GenBank/DDBJ databases">
        <authorList>
            <person name="Amadeo P."/>
            <person name="Zhao Q."/>
            <person name="Wortman J."/>
            <person name="Fraser-Liggett C."/>
            <person name="Carlton J."/>
        </authorList>
    </citation>
    <scope>NUCLEOTIDE SEQUENCE</scope>
    <source>
        <strain evidence="3">G3</strain>
    </source>
</reference>
<dbReference type="AlphaFoldDB" id="A2FZP0"/>
<evidence type="ECO:0000313" key="3">
    <source>
        <dbReference type="EMBL" id="EAX89631.1"/>
    </source>
</evidence>
<accession>A2FZP0</accession>
<keyword evidence="4" id="KW-1185">Reference proteome</keyword>
<gene>
    <name evidence="3" type="ORF">TVAG_386010</name>
</gene>
<dbReference type="EMBL" id="DS114182">
    <property type="protein sequence ID" value="EAX89631.1"/>
    <property type="molecule type" value="Genomic_DNA"/>
</dbReference>
<evidence type="ECO:0000256" key="1">
    <source>
        <dbReference type="SAM" id="Coils"/>
    </source>
</evidence>
<proteinExistence type="predicted"/>
<dbReference type="SMR" id="A2FZP0"/>
<evidence type="ECO:0000313" key="4">
    <source>
        <dbReference type="Proteomes" id="UP000001542"/>
    </source>
</evidence>
<feature type="coiled-coil region" evidence="1">
    <location>
        <begin position="78"/>
        <end position="105"/>
    </location>
</feature>
<dbReference type="Proteomes" id="UP000001542">
    <property type="component" value="Unassembled WGS sequence"/>
</dbReference>